<evidence type="ECO:0000256" key="6">
    <source>
        <dbReference type="SAM" id="MobiDB-lite"/>
    </source>
</evidence>
<keyword evidence="4" id="KW-0560">Oxidoreductase</keyword>
<proteinExistence type="predicted"/>
<gene>
    <name evidence="8" type="ORF">LTR84_006317</name>
</gene>
<feature type="domain" description="FAD-binding" evidence="7">
    <location>
        <begin position="121"/>
        <end position="357"/>
    </location>
</feature>
<dbReference type="Proteomes" id="UP001358417">
    <property type="component" value="Unassembled WGS sequence"/>
</dbReference>
<dbReference type="AlphaFoldDB" id="A0AAV9N175"/>
<dbReference type="SUPFAM" id="SSF51905">
    <property type="entry name" value="FAD/NAD(P)-binding domain"/>
    <property type="match status" value="1"/>
</dbReference>
<keyword evidence="2" id="KW-0285">Flavoprotein</keyword>
<evidence type="ECO:0000256" key="2">
    <source>
        <dbReference type="ARBA" id="ARBA00022630"/>
    </source>
</evidence>
<evidence type="ECO:0000259" key="7">
    <source>
        <dbReference type="Pfam" id="PF01494"/>
    </source>
</evidence>
<feature type="compositionally biased region" description="Basic and acidic residues" evidence="6">
    <location>
        <begin position="373"/>
        <end position="387"/>
    </location>
</feature>
<dbReference type="Gene3D" id="3.50.50.60">
    <property type="entry name" value="FAD/NAD(P)-binding domain"/>
    <property type="match status" value="1"/>
</dbReference>
<dbReference type="GO" id="GO:0071949">
    <property type="term" value="F:FAD binding"/>
    <property type="evidence" value="ECO:0007669"/>
    <property type="project" value="InterPro"/>
</dbReference>
<accession>A0AAV9N175</accession>
<keyword evidence="9" id="KW-1185">Reference proteome</keyword>
<dbReference type="InterPro" id="IPR002938">
    <property type="entry name" value="FAD-bd"/>
</dbReference>
<dbReference type="GeneID" id="89974489"/>
<sequence length="411" mass="46564">MSDDFKVLIIGGGLGGLALAQALRKHGIAYEIFERDLAWDSRNQGWALSLHWILEDLLGQTPDDMPSFDHVSLGYEHGMEAEFAYFNAFTGEEQMRLSHSKEKPFLRSDRSKVRLWLMHKLDIQWNKHFIRYTEDSDGVTAYFEDGTSAKGSLLVGADGVNSKVRDQLMVGSGLKPRIIPLGNITSLVELPKEKYTKQLELGRSFFLAHSPNHRLFVGFRHFSKDEETASFYWRLSWYDKETQNEPYWTATASPEELMEYAREKTKDFFPLLTETLRATPPSGVVVPSLTFWDMLPIPLPTGRVTLLGDGIHPMSPFRGEGANFAMKDGLSLGQYLAERKNGETIPELLKRYESEMLIRGSGGVLKSRAAAEDHVKESDEADKRHNGDNSWLTARIKKQAGDQGFKRVVKD</sequence>
<feature type="region of interest" description="Disordered" evidence="6">
    <location>
        <begin position="373"/>
        <end position="395"/>
    </location>
</feature>
<evidence type="ECO:0000256" key="1">
    <source>
        <dbReference type="ARBA" id="ARBA00001974"/>
    </source>
</evidence>
<dbReference type="RefSeq" id="XP_064703179.1">
    <property type="nucleotide sequence ID" value="XM_064849878.1"/>
</dbReference>
<evidence type="ECO:0000256" key="4">
    <source>
        <dbReference type="ARBA" id="ARBA00023002"/>
    </source>
</evidence>
<protein>
    <recommendedName>
        <fullName evidence="7">FAD-binding domain-containing protein</fullName>
    </recommendedName>
</protein>
<comment type="cofactor">
    <cofactor evidence="1">
        <name>FAD</name>
        <dbReference type="ChEBI" id="CHEBI:57692"/>
    </cofactor>
</comment>
<dbReference type="GO" id="GO:0004497">
    <property type="term" value="F:monooxygenase activity"/>
    <property type="evidence" value="ECO:0007669"/>
    <property type="project" value="UniProtKB-KW"/>
</dbReference>
<dbReference type="Pfam" id="PF13450">
    <property type="entry name" value="NAD_binding_8"/>
    <property type="match status" value="1"/>
</dbReference>
<dbReference type="PANTHER" id="PTHR47178">
    <property type="entry name" value="MONOOXYGENASE, FAD-BINDING"/>
    <property type="match status" value="1"/>
</dbReference>
<evidence type="ECO:0000256" key="5">
    <source>
        <dbReference type="ARBA" id="ARBA00023033"/>
    </source>
</evidence>
<evidence type="ECO:0000256" key="3">
    <source>
        <dbReference type="ARBA" id="ARBA00022827"/>
    </source>
</evidence>
<reference evidence="8 9" key="1">
    <citation type="submission" date="2023-08" db="EMBL/GenBank/DDBJ databases">
        <title>Black Yeasts Isolated from many extreme environments.</title>
        <authorList>
            <person name="Coleine C."/>
            <person name="Stajich J.E."/>
            <person name="Selbmann L."/>
        </authorList>
    </citation>
    <scope>NUCLEOTIDE SEQUENCE [LARGE SCALE GENOMIC DNA]</scope>
    <source>
        <strain evidence="8 9">CCFEE 5792</strain>
    </source>
</reference>
<dbReference type="EMBL" id="JAVRRD010000024">
    <property type="protein sequence ID" value="KAK5047652.1"/>
    <property type="molecule type" value="Genomic_DNA"/>
</dbReference>
<evidence type="ECO:0000313" key="9">
    <source>
        <dbReference type="Proteomes" id="UP001358417"/>
    </source>
</evidence>
<keyword evidence="3" id="KW-0274">FAD</keyword>
<dbReference type="PRINTS" id="PR00420">
    <property type="entry name" value="RNGMNOXGNASE"/>
</dbReference>
<evidence type="ECO:0000313" key="8">
    <source>
        <dbReference type="EMBL" id="KAK5047652.1"/>
    </source>
</evidence>
<name>A0AAV9N175_9EURO</name>
<organism evidence="8 9">
    <name type="scientific">Exophiala bonariae</name>
    <dbReference type="NCBI Taxonomy" id="1690606"/>
    <lineage>
        <taxon>Eukaryota</taxon>
        <taxon>Fungi</taxon>
        <taxon>Dikarya</taxon>
        <taxon>Ascomycota</taxon>
        <taxon>Pezizomycotina</taxon>
        <taxon>Eurotiomycetes</taxon>
        <taxon>Chaetothyriomycetidae</taxon>
        <taxon>Chaetothyriales</taxon>
        <taxon>Herpotrichiellaceae</taxon>
        <taxon>Exophiala</taxon>
    </lineage>
</organism>
<dbReference type="PANTHER" id="PTHR47178:SF6">
    <property type="entry name" value="FAD-BINDING DOMAIN-CONTAINING PROTEIN"/>
    <property type="match status" value="1"/>
</dbReference>
<keyword evidence="5" id="KW-0503">Monooxygenase</keyword>
<comment type="caution">
    <text evidence="8">The sequence shown here is derived from an EMBL/GenBank/DDBJ whole genome shotgun (WGS) entry which is preliminary data.</text>
</comment>
<dbReference type="InterPro" id="IPR036188">
    <property type="entry name" value="FAD/NAD-bd_sf"/>
</dbReference>
<dbReference type="Pfam" id="PF01494">
    <property type="entry name" value="FAD_binding_3"/>
    <property type="match status" value="1"/>
</dbReference>